<protein>
    <recommendedName>
        <fullName evidence="3">Lipoprotein</fullName>
    </recommendedName>
</protein>
<reference evidence="1 2" key="1">
    <citation type="submission" date="2018-10" db="EMBL/GenBank/DDBJ databases">
        <title>The complete genome of Acinetobacter wuhouensis strain WCHAW010062.</title>
        <authorList>
            <person name="Hu Y."/>
            <person name="Long H."/>
            <person name="Feng Y."/>
            <person name="Zong Z."/>
        </authorList>
    </citation>
    <scope>NUCLEOTIDE SEQUENCE [LARGE SCALE GENOMIC DNA]</scope>
    <source>
        <strain evidence="1 2">WCHAW010062</strain>
    </source>
</reference>
<proteinExistence type="predicted"/>
<organism evidence="1 2">
    <name type="scientific">Acinetobacter wuhouensis</name>
    <dbReference type="NCBI Taxonomy" id="1879050"/>
    <lineage>
        <taxon>Bacteria</taxon>
        <taxon>Pseudomonadati</taxon>
        <taxon>Pseudomonadota</taxon>
        <taxon>Gammaproteobacteria</taxon>
        <taxon>Moraxellales</taxon>
        <taxon>Moraxellaceae</taxon>
        <taxon>Acinetobacter</taxon>
    </lineage>
</organism>
<dbReference type="RefSeq" id="WP_087553314.1">
    <property type="nucleotide sequence ID" value="NZ_CP033133.1"/>
</dbReference>
<evidence type="ECO:0008006" key="3">
    <source>
        <dbReference type="Google" id="ProtNLM"/>
    </source>
</evidence>
<gene>
    <name evidence="1" type="ORF">CDG68_08270</name>
</gene>
<accession>A0A3G2T0H4</accession>
<dbReference type="Proteomes" id="UP000279962">
    <property type="component" value="Chromosome"/>
</dbReference>
<name>A0A3G2T0H4_9GAMM</name>
<dbReference type="AlphaFoldDB" id="A0A3G2T0H4"/>
<dbReference type="PROSITE" id="PS51257">
    <property type="entry name" value="PROKAR_LIPOPROTEIN"/>
    <property type="match status" value="1"/>
</dbReference>
<evidence type="ECO:0000313" key="2">
    <source>
        <dbReference type="Proteomes" id="UP000279962"/>
    </source>
</evidence>
<sequence>MTTKLKSLSICILLIGLGACSSKDHPKNDSAVEGQTAASSEALQNDIAASTVIVPKAQISPDQSLRELQLSDILAYHQIRYPTKWEIEGVGESTFNGNYDLIHPQLNLAPNQIFVIGNQNHDPQDNYLFIDMTNDEYFKYSNNMAINNIRYMKAPHIEPKQEFEKTQDYEARVQQEKQNAESKVTDYDLKLLEQVLNRSVRDIYLSHSNASYEYDADHEQMTVRYGQDIRSVVFMESEVIFKVQPELAKQVAEHFIQLRLGYVFNFKNNQLSLNGVFFYFNQPGNHDRRRNNIVDVMYVSPVFKPLSFKQRSAVELARQSVDDAFKQLKTMPFQDVSHAPVWNFKFGLDNYLSPETLLQKYPKPVIPEEPEELDYIPVEE</sequence>
<dbReference type="EMBL" id="CP033133">
    <property type="protein sequence ID" value="AYO53628.1"/>
    <property type="molecule type" value="Genomic_DNA"/>
</dbReference>
<evidence type="ECO:0000313" key="1">
    <source>
        <dbReference type="EMBL" id="AYO53628.1"/>
    </source>
</evidence>